<evidence type="ECO:0000313" key="3">
    <source>
        <dbReference type="EMBL" id="KWT79613.1"/>
    </source>
</evidence>
<proteinExistence type="predicted"/>
<gene>
    <name evidence="3" type="ORF">ASN18_2710</name>
</gene>
<dbReference type="InterPro" id="IPR029787">
    <property type="entry name" value="Nucleotide_cyclase"/>
</dbReference>
<reference evidence="3 4" key="1">
    <citation type="submission" date="2015-11" db="EMBL/GenBank/DDBJ databases">
        <authorList>
            <person name="Lin W."/>
        </authorList>
    </citation>
    <scope>NUCLEOTIDE SEQUENCE [LARGE SCALE GENOMIC DNA]</scope>
    <source>
        <strain evidence="3 4">HCH-1</strain>
    </source>
</reference>
<comment type="caution">
    <text evidence="3">The sequence shown here is derived from an EMBL/GenBank/DDBJ whole genome shotgun (WGS) entry which is preliminary data.</text>
</comment>
<dbReference type="InterPro" id="IPR000160">
    <property type="entry name" value="GGDEF_dom"/>
</dbReference>
<accession>A0ABR5SCA8</accession>
<dbReference type="SMART" id="SM00267">
    <property type="entry name" value="GGDEF"/>
    <property type="match status" value="1"/>
</dbReference>
<dbReference type="Gene3D" id="3.20.20.450">
    <property type="entry name" value="EAL domain"/>
    <property type="match status" value="1"/>
</dbReference>
<feature type="domain" description="EAL" evidence="1">
    <location>
        <begin position="459"/>
        <end position="702"/>
    </location>
</feature>
<dbReference type="Gene3D" id="3.30.70.270">
    <property type="match status" value="1"/>
</dbReference>
<dbReference type="Pfam" id="PF00990">
    <property type="entry name" value="GGDEF"/>
    <property type="match status" value="1"/>
</dbReference>
<dbReference type="PANTHER" id="PTHR33121:SF71">
    <property type="entry name" value="OXYGEN SENSOR PROTEIN DOSP"/>
    <property type="match status" value="1"/>
</dbReference>
<evidence type="ECO:0000313" key="4">
    <source>
        <dbReference type="Proteomes" id="UP000060487"/>
    </source>
</evidence>
<keyword evidence="4" id="KW-1185">Reference proteome</keyword>
<dbReference type="InterPro" id="IPR035919">
    <property type="entry name" value="EAL_sf"/>
</dbReference>
<dbReference type="Pfam" id="PF00563">
    <property type="entry name" value="EAL"/>
    <property type="match status" value="1"/>
</dbReference>
<evidence type="ECO:0000259" key="1">
    <source>
        <dbReference type="PROSITE" id="PS50883"/>
    </source>
</evidence>
<name>A0ABR5SCA8_9BACT</name>
<dbReference type="NCBIfam" id="TIGR00254">
    <property type="entry name" value="GGDEF"/>
    <property type="match status" value="1"/>
</dbReference>
<dbReference type="InterPro" id="IPR050706">
    <property type="entry name" value="Cyclic-di-GMP_PDE-like"/>
</dbReference>
<sequence>MSDSGLNFDALRCQISRENGNVLENLIREDFLVNGIIYSIRDLTQRLKEKCVDNEEISSDLVKLVEFFKILMGLLDKSIVENKTTIKNSLFKSLRVVDALEKSSVDSTILEKLTAVLMKIVLSRENVINWEKRAEEIIKDLYGIYQFDVYFNIFETKNKKLEAYLFLMRDIDDDSKGRIKDKLQVEIRRYFEIADILDTIPMEYVDVLLGSEKLENAPKDILIKTHEYLTDTPGIGGILGIGMFHEKEIDTKDRDIIESLLSIMTMVTGSARALSKAISELEFYAGHDPLTGLYNRRMFEHFLEYEVLRVKRKGYKFSMLMQDLDDFKYINDNYGHPFGDLFLKEVASTLNDSLRDGDIVARLGGDEFAVILSETDIVSGKIVAEKIKNSFAHKKIETPDKKIIPIKASIGLVEFPTHGQNRDELMLVVDAALYKAKELGKNKIFVPTDNEIKNSLKEQTQKFNILQEGIDNSGFIPYFQPIIDVPSRRIAGYEVLARLKDSSGKIIQAFQFINMAERIGKIFEIDRQIISKAFRYKKEKDNHDYMFINLSGKELKDKLFLEFVIEEAKANNLTPSEIVIEITEREAAGDLSKIQEFIQTITSNGFNLAIDDFGSGYSSFYYIKYIPVNFLKIDGEFIKELATGDVRDYAFVESIQTLCSKLKLKTIAEFIESQKIMEIIGEIGVNYGQGYHLGMPSADFVT</sequence>
<dbReference type="PROSITE" id="PS50883">
    <property type="entry name" value="EAL"/>
    <property type="match status" value="1"/>
</dbReference>
<dbReference type="SUPFAM" id="SSF141868">
    <property type="entry name" value="EAL domain-like"/>
    <property type="match status" value="1"/>
</dbReference>
<dbReference type="InterPro" id="IPR043128">
    <property type="entry name" value="Rev_trsase/Diguanyl_cyclase"/>
</dbReference>
<dbReference type="PANTHER" id="PTHR33121">
    <property type="entry name" value="CYCLIC DI-GMP PHOSPHODIESTERASE PDEF"/>
    <property type="match status" value="1"/>
</dbReference>
<protein>
    <submittedName>
        <fullName evidence="3">Diguanylate cyclase</fullName>
    </submittedName>
</protein>
<dbReference type="CDD" id="cd01949">
    <property type="entry name" value="GGDEF"/>
    <property type="match status" value="1"/>
</dbReference>
<dbReference type="PROSITE" id="PS50887">
    <property type="entry name" value="GGDEF"/>
    <property type="match status" value="1"/>
</dbReference>
<dbReference type="Proteomes" id="UP000060487">
    <property type="component" value="Unassembled WGS sequence"/>
</dbReference>
<feature type="domain" description="GGDEF" evidence="2">
    <location>
        <begin position="315"/>
        <end position="449"/>
    </location>
</feature>
<evidence type="ECO:0000259" key="2">
    <source>
        <dbReference type="PROSITE" id="PS50887"/>
    </source>
</evidence>
<dbReference type="SUPFAM" id="SSF55073">
    <property type="entry name" value="Nucleotide cyclase"/>
    <property type="match status" value="1"/>
</dbReference>
<dbReference type="CDD" id="cd01948">
    <property type="entry name" value="EAL"/>
    <property type="match status" value="1"/>
</dbReference>
<dbReference type="EMBL" id="LNQR01000103">
    <property type="protein sequence ID" value="KWT79613.1"/>
    <property type="molecule type" value="Genomic_DNA"/>
</dbReference>
<dbReference type="SMART" id="SM00052">
    <property type="entry name" value="EAL"/>
    <property type="match status" value="1"/>
</dbReference>
<dbReference type="RefSeq" id="WP_085053331.1">
    <property type="nucleotide sequence ID" value="NZ_LNQR01000103.1"/>
</dbReference>
<organism evidence="3 4">
    <name type="scientific">Candidatus Magnetominusculus xianensis</name>
    <dbReference type="NCBI Taxonomy" id="1748249"/>
    <lineage>
        <taxon>Bacteria</taxon>
        <taxon>Pseudomonadati</taxon>
        <taxon>Nitrospirota</taxon>
        <taxon>Nitrospiria</taxon>
        <taxon>Nitrospirales</taxon>
        <taxon>Nitrospiraceae</taxon>
        <taxon>Candidatus Magnetominusculus</taxon>
    </lineage>
</organism>
<dbReference type="InterPro" id="IPR001633">
    <property type="entry name" value="EAL_dom"/>
</dbReference>